<organism evidence="7 8">
    <name type="scientific">Acidimangrovimonas pyrenivorans</name>
    <dbReference type="NCBI Taxonomy" id="2030798"/>
    <lineage>
        <taxon>Bacteria</taxon>
        <taxon>Pseudomonadati</taxon>
        <taxon>Pseudomonadota</taxon>
        <taxon>Alphaproteobacteria</taxon>
        <taxon>Rhodobacterales</taxon>
        <taxon>Paracoccaceae</taxon>
        <taxon>Acidimangrovimonas</taxon>
    </lineage>
</organism>
<dbReference type="RefSeq" id="WP_377830768.1">
    <property type="nucleotide sequence ID" value="NZ_JBHRSK010000001.1"/>
</dbReference>
<gene>
    <name evidence="7" type="primary">lptG</name>
    <name evidence="7" type="ORF">ACFOES_00410</name>
</gene>
<comment type="caution">
    <text evidence="7">The sequence shown here is derived from an EMBL/GenBank/DDBJ whole genome shotgun (WGS) entry which is preliminary data.</text>
</comment>
<evidence type="ECO:0000313" key="8">
    <source>
        <dbReference type="Proteomes" id="UP001595443"/>
    </source>
</evidence>
<evidence type="ECO:0000256" key="1">
    <source>
        <dbReference type="ARBA" id="ARBA00004651"/>
    </source>
</evidence>
<evidence type="ECO:0000256" key="2">
    <source>
        <dbReference type="ARBA" id="ARBA00022475"/>
    </source>
</evidence>
<dbReference type="InterPro" id="IPR005495">
    <property type="entry name" value="LptG/LptF_permease"/>
</dbReference>
<feature type="transmembrane region" description="Helical" evidence="6">
    <location>
        <begin position="12"/>
        <end position="32"/>
    </location>
</feature>
<evidence type="ECO:0000256" key="3">
    <source>
        <dbReference type="ARBA" id="ARBA00022692"/>
    </source>
</evidence>
<feature type="transmembrane region" description="Helical" evidence="6">
    <location>
        <begin position="99"/>
        <end position="123"/>
    </location>
</feature>
<keyword evidence="4 6" id="KW-1133">Transmembrane helix</keyword>
<keyword evidence="2" id="KW-1003">Cell membrane</keyword>
<comment type="subcellular location">
    <subcellularLocation>
        <location evidence="1">Cell membrane</location>
        <topology evidence="1">Multi-pass membrane protein</topology>
    </subcellularLocation>
</comment>
<reference evidence="8" key="1">
    <citation type="journal article" date="2019" name="Int. J. Syst. Evol. Microbiol.">
        <title>The Global Catalogue of Microorganisms (GCM) 10K type strain sequencing project: providing services to taxonomists for standard genome sequencing and annotation.</title>
        <authorList>
            <consortium name="The Broad Institute Genomics Platform"/>
            <consortium name="The Broad Institute Genome Sequencing Center for Infectious Disease"/>
            <person name="Wu L."/>
            <person name="Ma J."/>
        </authorList>
    </citation>
    <scope>NUCLEOTIDE SEQUENCE [LARGE SCALE GENOMIC DNA]</scope>
    <source>
        <strain evidence="8">KCTC 62192</strain>
    </source>
</reference>
<proteinExistence type="predicted"/>
<keyword evidence="8" id="KW-1185">Reference proteome</keyword>
<protein>
    <submittedName>
        <fullName evidence="7">LPS export ABC transporter permease LptG</fullName>
    </submittedName>
</protein>
<feature type="transmembrane region" description="Helical" evidence="6">
    <location>
        <begin position="338"/>
        <end position="360"/>
    </location>
</feature>
<evidence type="ECO:0000256" key="4">
    <source>
        <dbReference type="ARBA" id="ARBA00022989"/>
    </source>
</evidence>
<sequence length="365" mass="39608">MTLSFYIARKFLTAFALVFLGFAAILMLLDMVEQIRRFGDARISFAQLAGLAALNMPDSLYRILPLIVILSTIMLFLGLARTSELVVIRAAGRSALRCLLAPVVTALVIGALAVAVMNPIVAATSKEYDTLRSHYTRGDQSVLSISREGLWLRQGGDGGQTVIRATRANPDATELYNVSFLSFTPDGTPAMRIEAAKAVLTPGAWKLSDAKVWTFDGTPNPERSARVTKSLSLPSDLTREQIRDSFGTPGVVPIWELPAFIDRLEKAGFSARRHRVWFQTELALPLLLAAMVLIGAGFTMRHARFGRTGLMVLLALLAGFAIYFLRNVAQALGESGQIPIALAAWSPPVAAVLLALGFLLHLEEG</sequence>
<feature type="transmembrane region" description="Helical" evidence="6">
    <location>
        <begin position="60"/>
        <end position="79"/>
    </location>
</feature>
<dbReference type="Pfam" id="PF03739">
    <property type="entry name" value="LptF_LptG"/>
    <property type="match status" value="1"/>
</dbReference>
<dbReference type="EMBL" id="JBHRSK010000001">
    <property type="protein sequence ID" value="MFC2966545.1"/>
    <property type="molecule type" value="Genomic_DNA"/>
</dbReference>
<dbReference type="InterPro" id="IPR030923">
    <property type="entry name" value="LptG"/>
</dbReference>
<dbReference type="Proteomes" id="UP001595443">
    <property type="component" value="Unassembled WGS sequence"/>
</dbReference>
<evidence type="ECO:0000313" key="7">
    <source>
        <dbReference type="EMBL" id="MFC2966545.1"/>
    </source>
</evidence>
<feature type="transmembrane region" description="Helical" evidence="6">
    <location>
        <begin position="305"/>
        <end position="326"/>
    </location>
</feature>
<name>A0ABV7ABL9_9RHOB</name>
<evidence type="ECO:0000256" key="5">
    <source>
        <dbReference type="ARBA" id="ARBA00023136"/>
    </source>
</evidence>
<feature type="transmembrane region" description="Helical" evidence="6">
    <location>
        <begin position="282"/>
        <end position="299"/>
    </location>
</feature>
<dbReference type="PANTHER" id="PTHR33529">
    <property type="entry name" value="SLR0882 PROTEIN-RELATED"/>
    <property type="match status" value="1"/>
</dbReference>
<dbReference type="PANTHER" id="PTHR33529:SF2">
    <property type="entry name" value="LIPOPOLYSACCHARIDE EXPORT SYSTEM PERMEASE PROTEIN LPTG"/>
    <property type="match status" value="1"/>
</dbReference>
<dbReference type="NCBIfam" id="TIGR04408">
    <property type="entry name" value="LptG_lptG"/>
    <property type="match status" value="1"/>
</dbReference>
<accession>A0ABV7ABL9</accession>
<keyword evidence="3 6" id="KW-0812">Transmembrane</keyword>
<evidence type="ECO:0000256" key="6">
    <source>
        <dbReference type="SAM" id="Phobius"/>
    </source>
</evidence>
<keyword evidence="5 6" id="KW-0472">Membrane</keyword>